<dbReference type="AlphaFoldDB" id="A0A365YGQ1"/>
<dbReference type="InterPro" id="IPR013108">
    <property type="entry name" value="Amidohydro_3"/>
</dbReference>
<dbReference type="Proteomes" id="UP000252167">
    <property type="component" value="Unassembled WGS sequence"/>
</dbReference>
<dbReference type="InterPro" id="IPR033932">
    <property type="entry name" value="YtcJ-like"/>
</dbReference>
<dbReference type="PANTHER" id="PTHR22642">
    <property type="entry name" value="IMIDAZOLONEPROPIONASE"/>
    <property type="match status" value="1"/>
</dbReference>
<keyword evidence="3" id="KW-1185">Reference proteome</keyword>
<evidence type="ECO:0000259" key="1">
    <source>
        <dbReference type="Pfam" id="PF07969"/>
    </source>
</evidence>
<organism evidence="2 3">
    <name type="scientific">Glutamicibacter soli</name>
    <dbReference type="NCBI Taxonomy" id="453836"/>
    <lineage>
        <taxon>Bacteria</taxon>
        <taxon>Bacillati</taxon>
        <taxon>Actinomycetota</taxon>
        <taxon>Actinomycetes</taxon>
        <taxon>Micrococcales</taxon>
        <taxon>Micrococcaceae</taxon>
        <taxon>Glutamicibacter</taxon>
    </lineage>
</organism>
<proteinExistence type="predicted"/>
<dbReference type="SUPFAM" id="SSF51556">
    <property type="entry name" value="Metallo-dependent hydrolases"/>
    <property type="match status" value="1"/>
</dbReference>
<dbReference type="InterPro" id="IPR032466">
    <property type="entry name" value="Metal_Hydrolase"/>
</dbReference>
<dbReference type="EMBL" id="POAF01000003">
    <property type="protein sequence ID" value="RBM01886.1"/>
    <property type="molecule type" value="Genomic_DNA"/>
</dbReference>
<dbReference type="SUPFAM" id="SSF51338">
    <property type="entry name" value="Composite domain of metallo-dependent hydrolases"/>
    <property type="match status" value="1"/>
</dbReference>
<sequence>MFDVLYTNGTIHTQDPRRPMAKALGVHQGRIICLDDQVETRHFAQVVDLGGASVVPGFNDAHLHLTFIGDALRQVDLRPQAVKTMDELLAAVDSAAREASDGAWVIGTGYDQNFLGDAHPTALALDAVSHGHPVFLWHVSRHMAVANTHAFELSGYPERRNVPVPDGGAVPKDSAGLALGLLQETARALVLDHIPAKTIEDVAELVAAGSQEMLKLGVTSITEPGVGAPDHIGQSTVDLAGYQLARERGQLGVRATLMPYLTTLHPLDTDKVDGHTRYGLDLGLRSGLGDDFLRLGPTKVLSDGSLIGRSAFMCCDYAIDEGNRGLLQFPEDTLREKLIGAHLAGWQLAVHAIGDAALDVVMDIVAEAQSLLPRTDARHRIEHASMASDAQIARMVQLGLVPVPQGRFIHELGDGVATALGAERQPLAYRVKSFLDAGLVIPGSTDAPVVSADPILNIASLVQRTTQGGAPFTDSEKLTVAQAVHAYTVGSAYAVHEEHYKGKLVPGQLADFVVLSQDLYEIDAEQIAETRVQATVVGGALVYGDL</sequence>
<evidence type="ECO:0000313" key="2">
    <source>
        <dbReference type="EMBL" id="RBM01886.1"/>
    </source>
</evidence>
<feature type="domain" description="Amidohydrolase 3" evidence="1">
    <location>
        <begin position="45"/>
        <end position="543"/>
    </location>
</feature>
<dbReference type="Gene3D" id="2.30.40.10">
    <property type="entry name" value="Urease, subunit C, domain 1"/>
    <property type="match status" value="1"/>
</dbReference>
<dbReference type="CDD" id="cd01300">
    <property type="entry name" value="YtcJ_like"/>
    <property type="match status" value="1"/>
</dbReference>
<gene>
    <name evidence="2" type="ORF">C1H84_08605</name>
</gene>
<protein>
    <submittedName>
        <fullName evidence="2">Amidohydrolase</fullName>
    </submittedName>
</protein>
<dbReference type="Pfam" id="PF07969">
    <property type="entry name" value="Amidohydro_3"/>
    <property type="match status" value="1"/>
</dbReference>
<dbReference type="Gene3D" id="3.10.310.70">
    <property type="match status" value="1"/>
</dbReference>
<accession>A0A365YGQ1</accession>
<dbReference type="Gene3D" id="3.20.20.140">
    <property type="entry name" value="Metal-dependent hydrolases"/>
    <property type="match status" value="1"/>
</dbReference>
<dbReference type="PANTHER" id="PTHR22642:SF2">
    <property type="entry name" value="PROTEIN LONG AFTER FAR-RED 3"/>
    <property type="match status" value="1"/>
</dbReference>
<dbReference type="GO" id="GO:0016810">
    <property type="term" value="F:hydrolase activity, acting on carbon-nitrogen (but not peptide) bonds"/>
    <property type="evidence" value="ECO:0007669"/>
    <property type="project" value="InterPro"/>
</dbReference>
<evidence type="ECO:0000313" key="3">
    <source>
        <dbReference type="Proteomes" id="UP000252167"/>
    </source>
</evidence>
<dbReference type="InterPro" id="IPR011059">
    <property type="entry name" value="Metal-dep_hydrolase_composite"/>
</dbReference>
<comment type="caution">
    <text evidence="2">The sequence shown here is derived from an EMBL/GenBank/DDBJ whole genome shotgun (WGS) entry which is preliminary data.</text>
</comment>
<keyword evidence="2" id="KW-0378">Hydrolase</keyword>
<name>A0A365YGQ1_9MICC</name>
<reference evidence="2 3" key="1">
    <citation type="submission" date="2018-01" db="EMBL/GenBank/DDBJ databases">
        <title>Glutamicibacter soli strain NHPC-3 Whole genome sequence and assembly.</title>
        <authorList>
            <person name="Choudhury P."/>
            <person name="Gupta D."/>
            <person name="Sengupta K."/>
            <person name="Jawed A."/>
            <person name="Sultana N."/>
            <person name="Saha P."/>
        </authorList>
    </citation>
    <scope>NUCLEOTIDE SEQUENCE [LARGE SCALE GENOMIC DNA]</scope>
    <source>
        <strain evidence="2 3">NHPC-3</strain>
    </source>
</reference>
<dbReference type="RefSeq" id="WP_113607138.1">
    <property type="nucleotide sequence ID" value="NZ_POAF01000003.1"/>
</dbReference>